<name>A0A9P0GTM7_PHACE</name>
<keyword evidence="8 10" id="KW-0472">Membrane</keyword>
<comment type="similarity">
    <text evidence="2">Belongs to the SLC41A transporter family.</text>
</comment>
<feature type="domain" description="SLC41A/MgtE integral membrane" evidence="11">
    <location>
        <begin position="342"/>
        <end position="489"/>
    </location>
</feature>
<evidence type="ECO:0000256" key="4">
    <source>
        <dbReference type="ARBA" id="ARBA00022692"/>
    </source>
</evidence>
<dbReference type="GO" id="GO:0005886">
    <property type="term" value="C:plasma membrane"/>
    <property type="evidence" value="ECO:0007669"/>
    <property type="project" value="TreeGrafter"/>
</dbReference>
<accession>A0A9P0GTM7</accession>
<feature type="transmembrane region" description="Helical" evidence="10">
    <location>
        <begin position="89"/>
        <end position="111"/>
    </location>
</feature>
<feature type="transmembrane region" description="Helical" evidence="10">
    <location>
        <begin position="405"/>
        <end position="421"/>
    </location>
</feature>
<sequence length="507" mass="55188">MTTGEESYGSEAMGSINHNHRIRKSALETQNCPSAFGPGPDPGTDMEIAPVKPNQEISNSDNDNGRLPDVVVETRIYDEEQCNETYLSIAIQVFIPFLIAGFGMVFAGLVLDKIQHWPVFEEITELVILIPALLGLKGNLEMTLASRLSTQANLGHMDTTKQKLNIIVGNLTLIQCQAIVVGFLGALVAVVMGGIKSNDVELDHAYLLCASSLVTVSIASFVLGLITAGVIVLSRYCHINPDNVATPIAASLGDITSLTLLSWVSTVLYDSIGTQDWLAPLIIAAYILAIPLWVWIAKRNLQTRDVLYHGWTPVMGAMLISSMGGLILDFMVSRFEGIAVYQPVINGVGGNLVAVQASRISTALHKQAELGILTPEDDSDEEKVIFISPVTGFCGKGTHARTTRVLMSMVIPGHIIFIYTIDYMKDSGSLSSWFVVVYLFAAVIQVATLLYVAYIMIHWMWLRKIDPDNSAIPYLTSIGDLLGISLLAIAFQFLYLISDHDPDAEGN</sequence>
<dbReference type="Proteomes" id="UP001153737">
    <property type="component" value="Chromosome 14"/>
</dbReference>
<comment type="subcellular location">
    <subcellularLocation>
        <location evidence="1">Membrane</location>
        <topology evidence="1">Multi-pass membrane protein</topology>
    </subcellularLocation>
</comment>
<dbReference type="Pfam" id="PF01769">
    <property type="entry name" value="MgtE"/>
    <property type="match status" value="2"/>
</dbReference>
<dbReference type="SUPFAM" id="SSF161093">
    <property type="entry name" value="MgtE membrane domain-like"/>
    <property type="match status" value="2"/>
</dbReference>
<feature type="transmembrane region" description="Helical" evidence="10">
    <location>
        <begin position="308"/>
        <end position="328"/>
    </location>
</feature>
<protein>
    <recommendedName>
        <fullName evidence="11">SLC41A/MgtE integral membrane domain-containing protein</fullName>
    </recommendedName>
</protein>
<keyword evidence="6 10" id="KW-1133">Transmembrane helix</keyword>
<keyword evidence="3" id="KW-0813">Transport</keyword>
<evidence type="ECO:0000256" key="10">
    <source>
        <dbReference type="SAM" id="Phobius"/>
    </source>
</evidence>
<evidence type="ECO:0000259" key="11">
    <source>
        <dbReference type="Pfam" id="PF01769"/>
    </source>
</evidence>
<feature type="transmembrane region" description="Helical" evidence="10">
    <location>
        <begin position="205"/>
        <end position="232"/>
    </location>
</feature>
<reference evidence="12" key="1">
    <citation type="submission" date="2022-01" db="EMBL/GenBank/DDBJ databases">
        <authorList>
            <person name="King R."/>
        </authorList>
    </citation>
    <scope>NUCLEOTIDE SEQUENCE</scope>
</reference>
<evidence type="ECO:0000256" key="1">
    <source>
        <dbReference type="ARBA" id="ARBA00004141"/>
    </source>
</evidence>
<reference evidence="12" key="2">
    <citation type="submission" date="2022-10" db="EMBL/GenBank/DDBJ databases">
        <authorList>
            <consortium name="ENA_rothamsted_submissions"/>
            <consortium name="culmorum"/>
            <person name="King R."/>
        </authorList>
    </citation>
    <scope>NUCLEOTIDE SEQUENCE</scope>
</reference>
<organism evidence="12 13">
    <name type="scientific">Phaedon cochleariae</name>
    <name type="common">Mustard beetle</name>
    <dbReference type="NCBI Taxonomy" id="80249"/>
    <lineage>
        <taxon>Eukaryota</taxon>
        <taxon>Metazoa</taxon>
        <taxon>Ecdysozoa</taxon>
        <taxon>Arthropoda</taxon>
        <taxon>Hexapoda</taxon>
        <taxon>Insecta</taxon>
        <taxon>Pterygota</taxon>
        <taxon>Neoptera</taxon>
        <taxon>Endopterygota</taxon>
        <taxon>Coleoptera</taxon>
        <taxon>Polyphaga</taxon>
        <taxon>Cucujiformia</taxon>
        <taxon>Chrysomeloidea</taxon>
        <taxon>Chrysomelidae</taxon>
        <taxon>Chrysomelinae</taxon>
        <taxon>Chrysomelini</taxon>
        <taxon>Phaedon</taxon>
    </lineage>
</organism>
<dbReference type="AlphaFoldDB" id="A0A9P0GTM7"/>
<dbReference type="FunFam" id="1.10.357.20:FF:000001">
    <property type="entry name" value="Solute carrier family 41 member 2"/>
    <property type="match status" value="1"/>
</dbReference>
<keyword evidence="5" id="KW-0460">Magnesium</keyword>
<feature type="region of interest" description="Disordered" evidence="9">
    <location>
        <begin position="27"/>
        <end position="49"/>
    </location>
</feature>
<feature type="transmembrane region" description="Helical" evidence="10">
    <location>
        <begin position="277"/>
        <end position="296"/>
    </location>
</feature>
<keyword evidence="4 10" id="KW-0812">Transmembrane</keyword>
<feature type="transmembrane region" description="Helical" evidence="10">
    <location>
        <begin position="166"/>
        <end position="193"/>
    </location>
</feature>
<dbReference type="Gene3D" id="1.10.357.20">
    <property type="entry name" value="SLC41 divalent cation transporters, integral membrane domain"/>
    <property type="match status" value="2"/>
</dbReference>
<evidence type="ECO:0000313" key="12">
    <source>
        <dbReference type="EMBL" id="CAH1153777.1"/>
    </source>
</evidence>
<proteinExistence type="inferred from homology"/>
<evidence type="ECO:0000256" key="7">
    <source>
        <dbReference type="ARBA" id="ARBA00023065"/>
    </source>
</evidence>
<dbReference type="InterPro" id="IPR036739">
    <property type="entry name" value="SLC41_membr_dom_sf"/>
</dbReference>
<evidence type="ECO:0000256" key="3">
    <source>
        <dbReference type="ARBA" id="ARBA00022448"/>
    </source>
</evidence>
<evidence type="ECO:0000256" key="8">
    <source>
        <dbReference type="ARBA" id="ARBA00023136"/>
    </source>
</evidence>
<dbReference type="OrthoDB" id="6773297at2759"/>
<dbReference type="InterPro" id="IPR045349">
    <property type="entry name" value="SLC41A1-3"/>
</dbReference>
<evidence type="ECO:0000256" key="9">
    <source>
        <dbReference type="SAM" id="MobiDB-lite"/>
    </source>
</evidence>
<evidence type="ECO:0000256" key="6">
    <source>
        <dbReference type="ARBA" id="ARBA00022989"/>
    </source>
</evidence>
<dbReference type="PANTHER" id="PTHR16228">
    <property type="entry name" value="DIVALENT CATION TRANSPORTER SOLUTE CARRIER FAMILY 41"/>
    <property type="match status" value="1"/>
</dbReference>
<evidence type="ECO:0000256" key="2">
    <source>
        <dbReference type="ARBA" id="ARBA00009749"/>
    </source>
</evidence>
<feature type="transmembrane region" description="Helical" evidence="10">
    <location>
        <begin position="244"/>
        <end position="265"/>
    </location>
</feature>
<feature type="transmembrane region" description="Helical" evidence="10">
    <location>
        <begin position="433"/>
        <end position="462"/>
    </location>
</feature>
<dbReference type="EMBL" id="OU896720">
    <property type="protein sequence ID" value="CAH1153777.1"/>
    <property type="molecule type" value="Genomic_DNA"/>
</dbReference>
<dbReference type="PANTHER" id="PTHR16228:SF7">
    <property type="entry name" value="SLC41A_MGTE INTEGRAL MEMBRANE DOMAIN-CONTAINING PROTEIN"/>
    <property type="match status" value="1"/>
</dbReference>
<keyword evidence="13" id="KW-1185">Reference proteome</keyword>
<feature type="domain" description="SLC41A/MgtE integral membrane" evidence="11">
    <location>
        <begin position="130"/>
        <end position="262"/>
    </location>
</feature>
<keyword evidence="7" id="KW-0406">Ion transport</keyword>
<dbReference type="InterPro" id="IPR006667">
    <property type="entry name" value="SLC41_membr_dom"/>
</dbReference>
<evidence type="ECO:0000256" key="5">
    <source>
        <dbReference type="ARBA" id="ARBA00022842"/>
    </source>
</evidence>
<evidence type="ECO:0000313" key="13">
    <source>
        <dbReference type="Proteomes" id="UP001153737"/>
    </source>
</evidence>
<gene>
    <name evidence="12" type="ORF">PHAECO_LOCUS4289</name>
</gene>
<feature type="transmembrane region" description="Helical" evidence="10">
    <location>
        <begin position="474"/>
        <end position="497"/>
    </location>
</feature>
<dbReference type="GO" id="GO:0008324">
    <property type="term" value="F:monoatomic cation transmembrane transporter activity"/>
    <property type="evidence" value="ECO:0007669"/>
    <property type="project" value="InterPro"/>
</dbReference>